<dbReference type="AlphaFoldDB" id="A0A0B5AP34"/>
<dbReference type="InterPro" id="IPR036513">
    <property type="entry name" value="STAS_dom_sf"/>
</dbReference>
<protein>
    <submittedName>
        <fullName evidence="2">Histidine kinase</fullName>
    </submittedName>
</protein>
<keyword evidence="3" id="KW-1185">Reference proteome</keyword>
<dbReference type="BioCyc" id="JESP1508404:G14D9-10327-MONOMER"/>
<dbReference type="Gene3D" id="3.30.750.24">
    <property type="entry name" value="STAS domain"/>
    <property type="match status" value="1"/>
</dbReference>
<organism evidence="2 3">
    <name type="scientific">Jeotgalibacillus malaysiensis</name>
    <dbReference type="NCBI Taxonomy" id="1508404"/>
    <lineage>
        <taxon>Bacteria</taxon>
        <taxon>Bacillati</taxon>
        <taxon>Bacillota</taxon>
        <taxon>Bacilli</taxon>
        <taxon>Bacillales</taxon>
        <taxon>Caryophanaceae</taxon>
        <taxon>Jeotgalibacillus</taxon>
    </lineage>
</organism>
<dbReference type="InterPro" id="IPR003018">
    <property type="entry name" value="GAF"/>
</dbReference>
<evidence type="ECO:0000313" key="3">
    <source>
        <dbReference type="Proteomes" id="UP000031449"/>
    </source>
</evidence>
<dbReference type="EMBL" id="CP009416">
    <property type="protein sequence ID" value="AJD90412.1"/>
    <property type="molecule type" value="Genomic_DNA"/>
</dbReference>
<dbReference type="PANTHER" id="PTHR33745:SF8">
    <property type="entry name" value="BLUE-LIGHT PHOTORECEPTOR"/>
    <property type="match status" value="1"/>
</dbReference>
<evidence type="ECO:0000313" key="2">
    <source>
        <dbReference type="EMBL" id="AJD90412.1"/>
    </source>
</evidence>
<reference evidence="2 3" key="1">
    <citation type="submission" date="2014-08" db="EMBL/GenBank/DDBJ databases">
        <title>Complete genome of a marine bacteria Jeotgalibacillus malaysiensis.</title>
        <authorList>
            <person name="Yaakop A.S."/>
            <person name="Chan K.-G."/>
            <person name="Goh K.M."/>
        </authorList>
    </citation>
    <scope>NUCLEOTIDE SEQUENCE [LARGE SCALE GENOMIC DNA]</scope>
    <source>
        <strain evidence="2 3">D5</strain>
    </source>
</reference>
<evidence type="ECO:0000259" key="1">
    <source>
        <dbReference type="PROSITE" id="PS50801"/>
    </source>
</evidence>
<name>A0A0B5AP34_9BACL</name>
<dbReference type="Proteomes" id="UP000031449">
    <property type="component" value="Chromosome"/>
</dbReference>
<dbReference type="GO" id="GO:0016301">
    <property type="term" value="F:kinase activity"/>
    <property type="evidence" value="ECO:0007669"/>
    <property type="project" value="UniProtKB-KW"/>
</dbReference>
<keyword evidence="2" id="KW-0808">Transferase</keyword>
<dbReference type="InterPro" id="IPR002645">
    <property type="entry name" value="STAS_dom"/>
</dbReference>
<gene>
    <name evidence="2" type="ORF">JMA_10950</name>
</gene>
<dbReference type="OrthoDB" id="1120027at2"/>
<proteinExistence type="predicted"/>
<feature type="domain" description="STAS" evidence="1">
    <location>
        <begin position="162"/>
        <end position="273"/>
    </location>
</feature>
<keyword evidence="2" id="KW-0418">Kinase</keyword>
<dbReference type="InterPro" id="IPR029016">
    <property type="entry name" value="GAF-like_dom_sf"/>
</dbReference>
<dbReference type="Pfam" id="PF01740">
    <property type="entry name" value="STAS"/>
    <property type="match status" value="1"/>
</dbReference>
<dbReference type="Gene3D" id="3.30.450.40">
    <property type="match status" value="1"/>
</dbReference>
<dbReference type="Pfam" id="PF01590">
    <property type="entry name" value="GAF"/>
    <property type="match status" value="1"/>
</dbReference>
<dbReference type="CDD" id="cd07041">
    <property type="entry name" value="STAS_RsbR_RsbS_like"/>
    <property type="match status" value="1"/>
</dbReference>
<dbReference type="SUPFAM" id="SSF52091">
    <property type="entry name" value="SpoIIaa-like"/>
    <property type="match status" value="1"/>
</dbReference>
<dbReference type="PROSITE" id="PS50801">
    <property type="entry name" value="STAS"/>
    <property type="match status" value="1"/>
</dbReference>
<dbReference type="HOGENOM" id="CLU_082337_0_0_9"/>
<dbReference type="KEGG" id="jeo:JMA_10950"/>
<dbReference type="InterPro" id="IPR051932">
    <property type="entry name" value="Bact_StressResp_Reg"/>
</dbReference>
<dbReference type="PANTHER" id="PTHR33745">
    <property type="entry name" value="RSBT ANTAGONIST PROTEIN RSBS-RELATED"/>
    <property type="match status" value="1"/>
</dbReference>
<accession>A0A0B5AP34</accession>
<sequence>MNELNTVKFHNFDEAADSILKMMAGMLDINTLFIAKNDQQVNEIVKVVNQDKELLQPGEQLPFKDTYCKVSVDHGNEPLFIPDITDHESTKRLAVTQNLGSGSFVGIPIYFADGKNYGTICGLDTKPFNLTDEEIELLETMSSLLSYVLELDGAHKQIDNLSVPIVPVTAGVAILPIIGTINEIRVGRIIELTLNRSQELGLDHLIIDLSGIIYVDDLVIGSLLKIVNLLSLLGVHAVLTGIRPETAMQANQSQIDTTKFDVETNLEGALMKLGFQLEKK</sequence>
<dbReference type="SUPFAM" id="SSF55781">
    <property type="entry name" value="GAF domain-like"/>
    <property type="match status" value="1"/>
</dbReference>
<dbReference type="STRING" id="1508404.JMA_10950"/>